<accession>A0A928YVY0</accession>
<dbReference type="InterPro" id="IPR001387">
    <property type="entry name" value="Cro/C1-type_HTH"/>
</dbReference>
<dbReference type="PANTHER" id="PTHR43236">
    <property type="entry name" value="ANTITOXIN HIGA1"/>
    <property type="match status" value="1"/>
</dbReference>
<dbReference type="PROSITE" id="PS50943">
    <property type="entry name" value="HTH_CROC1"/>
    <property type="match status" value="1"/>
</dbReference>
<dbReference type="PANTHER" id="PTHR43236:SF1">
    <property type="entry name" value="BLL7220 PROTEIN"/>
    <property type="match status" value="1"/>
</dbReference>
<reference evidence="3" key="1">
    <citation type="submission" date="2018-07" db="EMBL/GenBank/DDBJ databases">
        <title>Genome assembly of strain Ka43.</title>
        <authorList>
            <person name="Kukolya J."/>
            <person name="Nagy I."/>
            <person name="Horvath B."/>
            <person name="Toth A."/>
        </authorList>
    </citation>
    <scope>NUCLEOTIDE SEQUENCE</scope>
    <source>
        <strain evidence="3">KB43</strain>
    </source>
</reference>
<dbReference type="Proteomes" id="UP000652567">
    <property type="component" value="Unassembled WGS sequence"/>
</dbReference>
<dbReference type="AlphaFoldDB" id="A0A928YVY0"/>
<evidence type="ECO:0000259" key="2">
    <source>
        <dbReference type="PROSITE" id="PS50943"/>
    </source>
</evidence>
<feature type="domain" description="HTH cro/C1-type" evidence="2">
    <location>
        <begin position="9"/>
        <end position="63"/>
    </location>
</feature>
<dbReference type="InterPro" id="IPR052345">
    <property type="entry name" value="Rad_response_metalloprotease"/>
</dbReference>
<evidence type="ECO:0000313" key="3">
    <source>
        <dbReference type="EMBL" id="MBE8717583.1"/>
    </source>
</evidence>
<dbReference type="Pfam" id="PF01381">
    <property type="entry name" value="HTH_3"/>
    <property type="match status" value="1"/>
</dbReference>
<dbReference type="InterPro" id="IPR010359">
    <property type="entry name" value="IrrE_HExxH"/>
</dbReference>
<comment type="similarity">
    <text evidence="1">Belongs to the short-chain fatty acyl-CoA assimilation regulator (ScfR) family.</text>
</comment>
<sequence>MKLFNPNRLILARQRRGLTKVVLAERAGLSSKLITLYEKSIQEPTEESLKLLANTLGFPVSFFSGDDIEAPTGDNASFRSFSRMTASQRDAALAAGGIAYLFSDWIDKNFNLPLINVPDCSGMEPEAAAMVVRNEWLLGQAPIKNLVHLLESKGIRVYSLSEETNQVNAFSCWRRGTTPFVFLNTQKSNEASRFDAAHELGHLVLHRHGENKGKQVEAEANAFASALLMPKESIFAYASTCKTTAAVIKTKKFWNVSAMALTYRLHKVGLLSEWVYRDICIELSTKGARTKEIDPSPRENSQILQKVLTFTRDNGKSLQKIASELNLKRSDLVPYLFGLAPVVVESNQLHMPSPPRMGKLQLVKN</sequence>
<comment type="caution">
    <text evidence="3">The sequence shown here is derived from an EMBL/GenBank/DDBJ whole genome shotgun (WGS) entry which is preliminary data.</text>
</comment>
<dbReference type="Gene3D" id="1.10.10.2910">
    <property type="match status" value="1"/>
</dbReference>
<dbReference type="EMBL" id="PRDL01000001">
    <property type="protein sequence ID" value="MBE8717583.1"/>
    <property type="molecule type" value="Genomic_DNA"/>
</dbReference>
<dbReference type="GO" id="GO:0003677">
    <property type="term" value="F:DNA binding"/>
    <property type="evidence" value="ECO:0007669"/>
    <property type="project" value="InterPro"/>
</dbReference>
<protein>
    <submittedName>
        <fullName evidence="3">ImmA/IrrE family metallo-endopeptidase</fullName>
    </submittedName>
</protein>
<dbReference type="RefSeq" id="WP_193909500.1">
    <property type="nucleotide sequence ID" value="NZ_PRDL01000001.1"/>
</dbReference>
<evidence type="ECO:0000256" key="1">
    <source>
        <dbReference type="ARBA" id="ARBA00007227"/>
    </source>
</evidence>
<organism evidence="3 4">
    <name type="scientific">Cellvibrio polysaccharolyticus</name>
    <dbReference type="NCBI Taxonomy" id="2082724"/>
    <lineage>
        <taxon>Bacteria</taxon>
        <taxon>Pseudomonadati</taxon>
        <taxon>Pseudomonadota</taxon>
        <taxon>Gammaproteobacteria</taxon>
        <taxon>Cellvibrionales</taxon>
        <taxon>Cellvibrionaceae</taxon>
        <taxon>Cellvibrio</taxon>
    </lineage>
</organism>
<dbReference type="InterPro" id="IPR010982">
    <property type="entry name" value="Lambda_DNA-bd_dom_sf"/>
</dbReference>
<dbReference type="CDD" id="cd00093">
    <property type="entry name" value="HTH_XRE"/>
    <property type="match status" value="1"/>
</dbReference>
<dbReference type="SMART" id="SM00530">
    <property type="entry name" value="HTH_XRE"/>
    <property type="match status" value="1"/>
</dbReference>
<dbReference type="Gene3D" id="1.10.260.40">
    <property type="entry name" value="lambda repressor-like DNA-binding domains"/>
    <property type="match status" value="1"/>
</dbReference>
<name>A0A928YVY0_9GAMM</name>
<keyword evidence="4" id="KW-1185">Reference proteome</keyword>
<gene>
    <name evidence="3" type="ORF">C4F51_10315</name>
</gene>
<dbReference type="SUPFAM" id="SSF47413">
    <property type="entry name" value="lambda repressor-like DNA-binding domains"/>
    <property type="match status" value="1"/>
</dbReference>
<dbReference type="Pfam" id="PF06114">
    <property type="entry name" value="Peptidase_M78"/>
    <property type="match status" value="1"/>
</dbReference>
<evidence type="ECO:0000313" key="4">
    <source>
        <dbReference type="Proteomes" id="UP000652567"/>
    </source>
</evidence>
<proteinExistence type="inferred from homology"/>